<dbReference type="Gene3D" id="3.30.450.20">
    <property type="entry name" value="PAS domain"/>
    <property type="match status" value="3"/>
</dbReference>
<dbReference type="SUPFAM" id="SSF55785">
    <property type="entry name" value="PYP-like sensor domain (PAS domain)"/>
    <property type="match status" value="2"/>
</dbReference>
<dbReference type="SMART" id="SM00091">
    <property type="entry name" value="PAS"/>
    <property type="match status" value="3"/>
</dbReference>
<dbReference type="FunFam" id="3.30.450.20:FF:000099">
    <property type="entry name" value="Sensory box sensor histidine kinase"/>
    <property type="match status" value="1"/>
</dbReference>
<dbReference type="EC" id="2.7.13.3" evidence="2"/>
<dbReference type="CDD" id="cd00130">
    <property type="entry name" value="PAS"/>
    <property type="match status" value="1"/>
</dbReference>
<evidence type="ECO:0000259" key="6">
    <source>
        <dbReference type="PROSITE" id="PS50112"/>
    </source>
</evidence>
<keyword evidence="5" id="KW-0418">Kinase</keyword>
<keyword evidence="9" id="KW-1185">Reference proteome</keyword>
<dbReference type="InterPro" id="IPR000700">
    <property type="entry name" value="PAS-assoc_C"/>
</dbReference>
<dbReference type="PROSITE" id="PS50113">
    <property type="entry name" value="PAC"/>
    <property type="match status" value="1"/>
</dbReference>
<accession>A0A7G7G412</accession>
<protein>
    <recommendedName>
        <fullName evidence="2">histidine kinase</fullName>
        <ecNumber evidence="2">2.7.13.3</ecNumber>
    </recommendedName>
</protein>
<dbReference type="NCBIfam" id="TIGR00229">
    <property type="entry name" value="sensory_box"/>
    <property type="match status" value="1"/>
</dbReference>
<feature type="domain" description="PAC" evidence="7">
    <location>
        <begin position="219"/>
        <end position="271"/>
    </location>
</feature>
<evidence type="ECO:0000256" key="4">
    <source>
        <dbReference type="ARBA" id="ARBA00022679"/>
    </source>
</evidence>
<comment type="catalytic activity">
    <reaction evidence="1">
        <text>ATP + protein L-histidine = ADP + protein N-phospho-L-histidine.</text>
        <dbReference type="EC" id="2.7.13.3"/>
    </reaction>
</comment>
<proteinExistence type="predicted"/>
<dbReference type="Pfam" id="PF08448">
    <property type="entry name" value="PAS_4"/>
    <property type="match status" value="2"/>
</dbReference>
<keyword evidence="4" id="KW-0808">Transferase</keyword>
<dbReference type="InterPro" id="IPR001610">
    <property type="entry name" value="PAC"/>
</dbReference>
<dbReference type="EMBL" id="CP055156">
    <property type="protein sequence ID" value="QNF31896.1"/>
    <property type="molecule type" value="Genomic_DNA"/>
</dbReference>
<dbReference type="SMART" id="SM00086">
    <property type="entry name" value="PAC"/>
    <property type="match status" value="2"/>
</dbReference>
<dbReference type="PANTHER" id="PTHR43304:SF1">
    <property type="entry name" value="PAC DOMAIN-CONTAINING PROTEIN"/>
    <property type="match status" value="1"/>
</dbReference>
<dbReference type="InterPro" id="IPR035965">
    <property type="entry name" value="PAS-like_dom_sf"/>
</dbReference>
<dbReference type="Pfam" id="PF08447">
    <property type="entry name" value="PAS_3"/>
    <property type="match status" value="1"/>
</dbReference>
<dbReference type="GO" id="GO:0004673">
    <property type="term" value="F:protein histidine kinase activity"/>
    <property type="evidence" value="ECO:0007669"/>
    <property type="project" value="UniProtKB-EC"/>
</dbReference>
<dbReference type="AlphaFoldDB" id="A0A7G7G412"/>
<name>A0A7G7G412_9BACT</name>
<dbReference type="InterPro" id="IPR013656">
    <property type="entry name" value="PAS_4"/>
</dbReference>
<dbReference type="KEGG" id="aswu:HUW51_03850"/>
<gene>
    <name evidence="8" type="ORF">HUW51_03850</name>
</gene>
<sequence length="437" mass="50175">MPDNINLDLNELFVHIPEALVAIAPDYTVLAATNNYLSLVLRSREALIGKNLLEAFPDSPNNADSKNRSLLRQSIDKTFQEKKVIYFDVLRYDIARPQAEGGGFETRYWEASHTPVLNQDGEVKYIIRRTTNVTERELAKLAHQETENKFKFMTDTVPQLIHTADTHGNVTYVNQRWLDYTGLSEADLLGSGWRNTFHPDDLIAVEKKMHGALPANQEFQSEVRIRNKAGYYRWHVVKSLPLVNLQGNVHMRVGSNTDIHDTKLMVQELLASNEQMAALSDQVQLAFQKAETERTTLERLIMQAPAFFCILKSPAHRYEMVNPQYQKLFPNRDLLHKTVAEALPEVVEQGFLQILDKVYQTGQDYVAQKVPIKIGRNNAHELEQIYINFTYQAIYNENEEITGILVFGYEVTQEVLFRQKLQELGYPLNEINLSHNA</sequence>
<dbReference type="Proteomes" id="UP000515237">
    <property type="component" value="Chromosome"/>
</dbReference>
<feature type="domain" description="PAS" evidence="6">
    <location>
        <begin position="146"/>
        <end position="216"/>
    </location>
</feature>
<dbReference type="InterPro" id="IPR052162">
    <property type="entry name" value="Sensor_kinase/Photoreceptor"/>
</dbReference>
<evidence type="ECO:0000313" key="8">
    <source>
        <dbReference type="EMBL" id="QNF31896.1"/>
    </source>
</evidence>
<organism evidence="8 9">
    <name type="scientific">Adhaeribacter swui</name>
    <dbReference type="NCBI Taxonomy" id="2086471"/>
    <lineage>
        <taxon>Bacteria</taxon>
        <taxon>Pseudomonadati</taxon>
        <taxon>Bacteroidota</taxon>
        <taxon>Cytophagia</taxon>
        <taxon>Cytophagales</taxon>
        <taxon>Hymenobacteraceae</taxon>
        <taxon>Adhaeribacter</taxon>
    </lineage>
</organism>
<evidence type="ECO:0000259" key="7">
    <source>
        <dbReference type="PROSITE" id="PS50113"/>
    </source>
</evidence>
<evidence type="ECO:0000313" key="9">
    <source>
        <dbReference type="Proteomes" id="UP000515237"/>
    </source>
</evidence>
<dbReference type="InterPro" id="IPR013655">
    <property type="entry name" value="PAS_fold_3"/>
</dbReference>
<dbReference type="RefSeq" id="WP_185272679.1">
    <property type="nucleotide sequence ID" value="NZ_CP055156.1"/>
</dbReference>
<evidence type="ECO:0000256" key="1">
    <source>
        <dbReference type="ARBA" id="ARBA00000085"/>
    </source>
</evidence>
<reference evidence="8 9" key="1">
    <citation type="journal article" date="2018" name="Int. J. Syst. Evol. Microbiol.">
        <title>Adhaeribacter swui sp. nov., isolated from wet mud.</title>
        <authorList>
            <person name="Kim D.U."/>
            <person name="Kim K.W."/>
            <person name="Kang M.S."/>
            <person name="Kim J.Y."/>
            <person name="Jang J.H."/>
            <person name="Kim M.K."/>
        </authorList>
    </citation>
    <scope>NUCLEOTIDE SEQUENCE [LARGE SCALE GENOMIC DNA]</scope>
    <source>
        <strain evidence="8 9">KCTC 52873</strain>
    </source>
</reference>
<keyword evidence="3" id="KW-0597">Phosphoprotein</keyword>
<dbReference type="PROSITE" id="PS50112">
    <property type="entry name" value="PAS"/>
    <property type="match status" value="1"/>
</dbReference>
<dbReference type="PANTHER" id="PTHR43304">
    <property type="entry name" value="PHYTOCHROME-LIKE PROTEIN CPH1"/>
    <property type="match status" value="1"/>
</dbReference>
<evidence type="ECO:0000256" key="2">
    <source>
        <dbReference type="ARBA" id="ARBA00012438"/>
    </source>
</evidence>
<evidence type="ECO:0000256" key="3">
    <source>
        <dbReference type="ARBA" id="ARBA00022553"/>
    </source>
</evidence>
<dbReference type="InterPro" id="IPR000014">
    <property type="entry name" value="PAS"/>
</dbReference>
<evidence type="ECO:0000256" key="5">
    <source>
        <dbReference type="ARBA" id="ARBA00022777"/>
    </source>
</evidence>